<dbReference type="GeneID" id="57333707"/>
<dbReference type="RefSeq" id="WP_075670844.1">
    <property type="nucleotide sequence ID" value="NZ_CP045008.1"/>
</dbReference>
<keyword evidence="5 9" id="KW-0997">Cell inner membrane</keyword>
<dbReference type="EMBL" id="JADSJR010000005">
    <property type="protein sequence ID" value="MBG2913769.1"/>
    <property type="molecule type" value="Genomic_DNA"/>
</dbReference>
<feature type="domain" description="Multidrug resistance protein MdtA-like barrel-sandwich hybrid" evidence="11">
    <location>
        <begin position="89"/>
        <end position="330"/>
    </location>
</feature>
<keyword evidence="6 9" id="KW-0812">Transmembrane</keyword>
<keyword evidence="4 9" id="KW-1003">Cell membrane</keyword>
<dbReference type="PRINTS" id="PR01490">
    <property type="entry name" value="RTXTOXIND"/>
</dbReference>
<evidence type="ECO:0000256" key="10">
    <source>
        <dbReference type="SAM" id="Coils"/>
    </source>
</evidence>
<dbReference type="Gene3D" id="2.40.30.170">
    <property type="match status" value="1"/>
</dbReference>
<organism evidence="13 16">
    <name type="scientific">Proteus terrae subsp. cibarius</name>
    <dbReference type="NCBI Taxonomy" id="626774"/>
    <lineage>
        <taxon>Bacteria</taxon>
        <taxon>Pseudomonadati</taxon>
        <taxon>Pseudomonadota</taxon>
        <taxon>Gammaproteobacteria</taxon>
        <taxon>Enterobacterales</taxon>
        <taxon>Morganellaceae</taxon>
        <taxon>Proteus</taxon>
    </lineage>
</organism>
<dbReference type="InterPro" id="IPR010129">
    <property type="entry name" value="T1SS_HlyD"/>
</dbReference>
<dbReference type="PANTHER" id="PTHR30386">
    <property type="entry name" value="MEMBRANE FUSION SUBUNIT OF EMRAB-TOLC MULTIDRUG EFFLUX PUMP"/>
    <property type="match status" value="1"/>
</dbReference>
<keyword evidence="15" id="KW-1185">Reference proteome</keyword>
<dbReference type="InterPro" id="IPR058625">
    <property type="entry name" value="MdtA-like_BSH"/>
</dbReference>
<feature type="transmembrane region" description="Helical" evidence="9">
    <location>
        <begin position="42"/>
        <end position="60"/>
    </location>
</feature>
<evidence type="ECO:0000313" key="16">
    <source>
        <dbReference type="Proteomes" id="UP000612266"/>
    </source>
</evidence>
<keyword evidence="3 9" id="KW-0813">Transport</keyword>
<evidence type="ECO:0000256" key="5">
    <source>
        <dbReference type="ARBA" id="ARBA00022519"/>
    </source>
</evidence>
<keyword evidence="8 9" id="KW-0472">Membrane</keyword>
<comment type="subcellular location">
    <subcellularLocation>
        <location evidence="1 9">Cell inner membrane</location>
        <topology evidence="1 9">Single-pass membrane protein</topology>
    </subcellularLocation>
</comment>
<evidence type="ECO:0000256" key="4">
    <source>
        <dbReference type="ARBA" id="ARBA00022475"/>
    </source>
</evidence>
<dbReference type="NCBIfam" id="TIGR01843">
    <property type="entry name" value="type_I_hlyD"/>
    <property type="match status" value="1"/>
</dbReference>
<sequence>MKLNISSILLTLFQRKNKAKNYDFYPNHIALIEKPITPYSRYIAILISLNVIAFLLWAYFGKLNIQSPATGKLIAIGHSQLVQISEHSRLATLHVKEGQKVNQGDILLTLDILGIDEEIIGIKKKIDNILQLKIRYQALSQDISPQNLYHFNTLDKKAKRNILTSYKKEKEEFDSNIKVVETEIEVNNKNQLMTYNDLLSLKKLKENIEQRFTLKQTLYIKNFISKIEYLENQKELLEIKRLIKTKDSEYNLLKSQEEQKKQNLNQLEKQKHLEWYDKYKQYESELIIYHQNLNHLQKKQQLKKVRSPITGTVQQISTHTLGSVLQPSQGMMVIVPDNQDNIAEVNLLNKDIGFIHLGQKAMIKIDAFPYTLYGTMEGEIINIAKDAVQHDQLGSIYPITIKLNRQTIKNNQREYRLIPGMSLTAEIITEQRRVIDYILSPIEAYRHNALTEK</sequence>
<dbReference type="Pfam" id="PF25917">
    <property type="entry name" value="BSH_RND"/>
    <property type="match status" value="1"/>
</dbReference>
<reference evidence="14 15" key="1">
    <citation type="submission" date="2020-01" db="EMBL/GenBank/DDBJ databases">
        <title>The genomic epidemiology of tigecycline resistance gene tet(X) variants in a swine farm in China.</title>
        <authorList>
            <person name="Peng K."/>
            <person name="Li R."/>
        </authorList>
    </citation>
    <scope>NUCLEOTIDE SEQUENCE [LARGE SCALE GENOMIC DNA]</scope>
    <source>
        <strain evidence="14 15">ZF1</strain>
    </source>
</reference>
<evidence type="ECO:0000256" key="9">
    <source>
        <dbReference type="RuleBase" id="RU365093"/>
    </source>
</evidence>
<dbReference type="GO" id="GO:0009306">
    <property type="term" value="P:protein secretion"/>
    <property type="evidence" value="ECO:0007669"/>
    <property type="project" value="InterPro"/>
</dbReference>
<evidence type="ECO:0000259" key="11">
    <source>
        <dbReference type="Pfam" id="PF25917"/>
    </source>
</evidence>
<comment type="similarity">
    <text evidence="2 9">Belongs to the membrane fusion protein (MFP) (TC 8.A.1) family.</text>
</comment>
<evidence type="ECO:0000256" key="2">
    <source>
        <dbReference type="ARBA" id="ARBA00009477"/>
    </source>
</evidence>
<dbReference type="PANTHER" id="PTHR30386:SF27">
    <property type="entry name" value="MEMBRANE FUSION PROTEIN (MFP) FAMILY PROTEIN"/>
    <property type="match status" value="1"/>
</dbReference>
<evidence type="ECO:0000256" key="6">
    <source>
        <dbReference type="ARBA" id="ARBA00022692"/>
    </source>
</evidence>
<dbReference type="Pfam" id="PF26002">
    <property type="entry name" value="Beta-barrel_AprE"/>
    <property type="match status" value="1"/>
</dbReference>
<proteinExistence type="inferred from homology"/>
<evidence type="ECO:0000256" key="1">
    <source>
        <dbReference type="ARBA" id="ARBA00004377"/>
    </source>
</evidence>
<dbReference type="InterPro" id="IPR058982">
    <property type="entry name" value="Beta-barrel_AprE"/>
</dbReference>
<evidence type="ECO:0000256" key="3">
    <source>
        <dbReference type="ARBA" id="ARBA00022448"/>
    </source>
</evidence>
<gene>
    <name evidence="14" type="ORF">GTH23_02760</name>
    <name evidence="13" type="ORF">I4901_05270</name>
</gene>
<accession>A0A6I6G7S7</accession>
<feature type="coiled-coil region" evidence="10">
    <location>
        <begin position="220"/>
        <end position="299"/>
    </location>
</feature>
<name>A0A6I6G7S7_9GAMM</name>
<dbReference type="EMBL" id="CP047340">
    <property type="protein sequence ID" value="QIF89028.1"/>
    <property type="molecule type" value="Genomic_DNA"/>
</dbReference>
<dbReference type="Proteomes" id="UP000612266">
    <property type="component" value="Unassembled WGS sequence"/>
</dbReference>
<evidence type="ECO:0000256" key="8">
    <source>
        <dbReference type="ARBA" id="ARBA00023136"/>
    </source>
</evidence>
<dbReference type="GO" id="GO:0005886">
    <property type="term" value="C:plasma membrane"/>
    <property type="evidence" value="ECO:0007669"/>
    <property type="project" value="UniProtKB-SubCell"/>
</dbReference>
<dbReference type="PROSITE" id="PS00543">
    <property type="entry name" value="HLYD_FAMILY"/>
    <property type="match status" value="1"/>
</dbReference>
<evidence type="ECO:0000313" key="15">
    <source>
        <dbReference type="Proteomes" id="UP000501338"/>
    </source>
</evidence>
<evidence type="ECO:0000259" key="12">
    <source>
        <dbReference type="Pfam" id="PF26002"/>
    </source>
</evidence>
<reference evidence="13" key="2">
    <citation type="submission" date="2020-11" db="EMBL/GenBank/DDBJ databases">
        <title>Enhanced detection system for hospital associated transmission using whole genome sequencing surveillance.</title>
        <authorList>
            <person name="Harrison L.H."/>
            <person name="Van Tyne D."/>
            <person name="Marsh J.W."/>
            <person name="Griffith M.P."/>
            <person name="Snyder D.J."/>
            <person name="Cooper V.S."/>
            <person name="Mustapha M."/>
        </authorList>
    </citation>
    <scope>NUCLEOTIDE SEQUENCE</scope>
    <source>
        <strain evidence="13">PR00070</strain>
    </source>
</reference>
<dbReference type="AlphaFoldDB" id="A0A6I6G7S7"/>
<evidence type="ECO:0000256" key="7">
    <source>
        <dbReference type="ARBA" id="ARBA00022989"/>
    </source>
</evidence>
<dbReference type="InterPro" id="IPR050739">
    <property type="entry name" value="MFP"/>
</dbReference>
<evidence type="ECO:0000313" key="13">
    <source>
        <dbReference type="EMBL" id="MBG2913769.1"/>
    </source>
</evidence>
<dbReference type="InterPro" id="IPR006144">
    <property type="entry name" value="Secretion_HlyD_CS"/>
</dbReference>
<evidence type="ECO:0000313" key="14">
    <source>
        <dbReference type="EMBL" id="QIF89028.1"/>
    </source>
</evidence>
<keyword evidence="7 9" id="KW-1133">Transmembrane helix</keyword>
<feature type="domain" description="AprE-like beta-barrel" evidence="12">
    <location>
        <begin position="342"/>
        <end position="429"/>
    </location>
</feature>
<dbReference type="Proteomes" id="UP000501338">
    <property type="component" value="Chromosome"/>
</dbReference>
<protein>
    <recommendedName>
        <fullName evidence="9">Membrane fusion protein (MFP) family protein</fullName>
    </recommendedName>
</protein>
<keyword evidence="10" id="KW-0175">Coiled coil</keyword>